<proteinExistence type="predicted"/>
<feature type="transmembrane region" description="Helical" evidence="1">
    <location>
        <begin position="65"/>
        <end position="91"/>
    </location>
</feature>
<reference evidence="2 3" key="1">
    <citation type="submission" date="2014-02" db="EMBL/GenBank/DDBJ databases">
        <title>The genome sequence of Colletotrichum fioriniae PJ7.</title>
        <authorList>
            <person name="Baroncelli R."/>
            <person name="Thon M.R."/>
        </authorList>
    </citation>
    <scope>NUCLEOTIDE SEQUENCE [LARGE SCALE GENOMIC DNA]</scope>
    <source>
        <strain evidence="2 3">PJ7</strain>
    </source>
</reference>
<dbReference type="EMBL" id="JARH01000980">
    <property type="protein sequence ID" value="EXF74438.1"/>
    <property type="molecule type" value="Genomic_DNA"/>
</dbReference>
<keyword evidence="3" id="KW-1185">Reference proteome</keyword>
<evidence type="ECO:0000256" key="1">
    <source>
        <dbReference type="SAM" id="Phobius"/>
    </source>
</evidence>
<accession>A0A010RQG3</accession>
<dbReference type="AlphaFoldDB" id="A0A010RQG3"/>
<evidence type="ECO:0000313" key="3">
    <source>
        <dbReference type="Proteomes" id="UP000020467"/>
    </source>
</evidence>
<keyword evidence="1" id="KW-0472">Membrane</keyword>
<gene>
    <name evidence="2" type="ORF">CFIO01_01916</name>
</gene>
<organism evidence="2 3">
    <name type="scientific">Colletotrichum fioriniae PJ7</name>
    <dbReference type="NCBI Taxonomy" id="1445577"/>
    <lineage>
        <taxon>Eukaryota</taxon>
        <taxon>Fungi</taxon>
        <taxon>Dikarya</taxon>
        <taxon>Ascomycota</taxon>
        <taxon>Pezizomycotina</taxon>
        <taxon>Sordariomycetes</taxon>
        <taxon>Hypocreomycetidae</taxon>
        <taxon>Glomerellales</taxon>
        <taxon>Glomerellaceae</taxon>
        <taxon>Colletotrichum</taxon>
        <taxon>Colletotrichum acutatum species complex</taxon>
    </lineage>
</organism>
<keyword evidence="1" id="KW-0812">Transmembrane</keyword>
<feature type="transmembrane region" description="Helical" evidence="1">
    <location>
        <begin position="7"/>
        <end position="25"/>
    </location>
</feature>
<name>A0A010RQG3_9PEZI</name>
<sequence length="98" mass="11229">MTMIIRWLVIFYIAVFLVMVGFAAGEDDLSDFYNDLVTDLVPFLSLFGESMTKQYLSESISWCDYLIFAMGPIDVLTTIIFVIRLCGYSWLKAFIGRS</sequence>
<dbReference type="Proteomes" id="UP000020467">
    <property type="component" value="Unassembled WGS sequence"/>
</dbReference>
<comment type="caution">
    <text evidence="2">The sequence shown here is derived from an EMBL/GenBank/DDBJ whole genome shotgun (WGS) entry which is preliminary data.</text>
</comment>
<dbReference type="KEGG" id="cfj:CFIO01_01916"/>
<dbReference type="OrthoDB" id="7464126at2759"/>
<protein>
    <submittedName>
        <fullName evidence="2">Uncharacterized protein</fullName>
    </submittedName>
</protein>
<dbReference type="eggNOG" id="KOG4177">
    <property type="taxonomic scope" value="Eukaryota"/>
</dbReference>
<keyword evidence="1" id="KW-1133">Transmembrane helix</keyword>
<evidence type="ECO:0000313" key="2">
    <source>
        <dbReference type="EMBL" id="EXF74438.1"/>
    </source>
</evidence>
<dbReference type="HOGENOM" id="CLU_2333497_0_0_1"/>